<keyword evidence="22" id="KW-1185">Reference proteome</keyword>
<proteinExistence type="inferred from homology"/>
<keyword evidence="12" id="KW-0072">Autophagy</keyword>
<protein>
    <recommendedName>
        <fullName evidence="6">Autophagy-related protein 27</fullName>
    </recommendedName>
</protein>
<comment type="subcellular location">
    <subcellularLocation>
        <location evidence="2">Cytoplasmic vesicle membrane</location>
        <topology evidence="2">Single-pass type I membrane protein</topology>
    </subcellularLocation>
    <subcellularLocation>
        <location evidence="4">Golgi apparatus membrane</location>
        <topology evidence="4">Single-pass type I membrane protein</topology>
    </subcellularLocation>
    <subcellularLocation>
        <location evidence="1">Mitochondrion membrane</location>
        <topology evidence="1">Single-pass membrane protein</topology>
    </subcellularLocation>
    <subcellularLocation>
        <location evidence="3">Preautophagosomal structure membrane</location>
        <topology evidence="3">Single-pass type I membrane protein</topology>
    </subcellularLocation>
</comment>
<dbReference type="InterPro" id="IPR018939">
    <property type="entry name" value="Autophagy-rel_prot_27"/>
</dbReference>
<dbReference type="SUPFAM" id="SSF50911">
    <property type="entry name" value="Mannose 6-phosphate receptor domain"/>
    <property type="match status" value="1"/>
</dbReference>
<dbReference type="OrthoDB" id="29460at2759"/>
<evidence type="ECO:0000256" key="8">
    <source>
        <dbReference type="ARBA" id="ARBA00022692"/>
    </source>
</evidence>
<evidence type="ECO:0000256" key="16">
    <source>
        <dbReference type="ARBA" id="ARBA00023157"/>
    </source>
</evidence>
<dbReference type="PANTHER" id="PTHR15071:SF13">
    <property type="entry name" value="AUTOPHAGY-RELATED PROTEIN 27"/>
    <property type="match status" value="1"/>
</dbReference>
<dbReference type="GO" id="GO:0031966">
    <property type="term" value="C:mitochondrial membrane"/>
    <property type="evidence" value="ECO:0007669"/>
    <property type="project" value="UniProtKB-SubCell"/>
</dbReference>
<evidence type="ECO:0000256" key="18">
    <source>
        <dbReference type="SAM" id="Phobius"/>
    </source>
</evidence>
<keyword evidence="13" id="KW-0333">Golgi apparatus</keyword>
<feature type="transmembrane region" description="Helical" evidence="18">
    <location>
        <begin position="218"/>
        <end position="239"/>
    </location>
</feature>
<evidence type="ECO:0000256" key="13">
    <source>
        <dbReference type="ARBA" id="ARBA00023034"/>
    </source>
</evidence>
<evidence type="ECO:0000313" key="22">
    <source>
        <dbReference type="Proteomes" id="UP000605846"/>
    </source>
</evidence>
<dbReference type="EMBL" id="JABAYA010000165">
    <property type="protein sequence ID" value="KAF7723055.1"/>
    <property type="molecule type" value="Genomic_DNA"/>
</dbReference>
<keyword evidence="17" id="KW-0968">Cytoplasmic vesicle</keyword>
<evidence type="ECO:0000256" key="3">
    <source>
        <dbReference type="ARBA" id="ARBA00004472"/>
    </source>
</evidence>
<evidence type="ECO:0000256" key="2">
    <source>
        <dbReference type="ARBA" id="ARBA00004358"/>
    </source>
</evidence>
<keyword evidence="8 18" id="KW-0812">Transmembrane</keyword>
<dbReference type="Pfam" id="PF09451">
    <property type="entry name" value="ATG27"/>
    <property type="match status" value="1"/>
</dbReference>
<evidence type="ECO:0000256" key="9">
    <source>
        <dbReference type="ARBA" id="ARBA00022729"/>
    </source>
</evidence>
<dbReference type="GO" id="GO:0006914">
    <property type="term" value="P:autophagy"/>
    <property type="evidence" value="ECO:0007669"/>
    <property type="project" value="UniProtKB-KW"/>
</dbReference>
<dbReference type="GO" id="GO:0000139">
    <property type="term" value="C:Golgi membrane"/>
    <property type="evidence" value="ECO:0007669"/>
    <property type="project" value="UniProtKB-SubCell"/>
</dbReference>
<dbReference type="AlphaFoldDB" id="A0A8H7EMX7"/>
<accession>A0A8H7EMX7</accession>
<keyword evidence="15 18" id="KW-0472">Membrane</keyword>
<dbReference type="Gene3D" id="2.70.130.10">
    <property type="entry name" value="Mannose-6-phosphate receptor binding domain"/>
    <property type="match status" value="1"/>
</dbReference>
<evidence type="ECO:0000256" key="11">
    <source>
        <dbReference type="ARBA" id="ARBA00022989"/>
    </source>
</evidence>
<keyword evidence="16" id="KW-1015">Disulfide bond</keyword>
<feature type="signal peptide" evidence="19">
    <location>
        <begin position="1"/>
        <end position="19"/>
    </location>
</feature>
<dbReference type="PANTHER" id="PTHR15071">
    <property type="entry name" value="MANNOSE-6-PHOSPHATE RECEPTOR FAMILY MEMBER"/>
    <property type="match status" value="1"/>
</dbReference>
<comment type="similarity">
    <text evidence="5">Belongs to the ATG27 family.</text>
</comment>
<evidence type="ECO:0000256" key="19">
    <source>
        <dbReference type="SAM" id="SignalP"/>
    </source>
</evidence>
<comment type="caution">
    <text evidence="21">The sequence shown here is derived from an EMBL/GenBank/DDBJ whole genome shotgun (WGS) entry which is preliminary data.</text>
</comment>
<keyword evidence="9 19" id="KW-0732">Signal</keyword>
<evidence type="ECO:0000256" key="12">
    <source>
        <dbReference type="ARBA" id="ARBA00023006"/>
    </source>
</evidence>
<dbReference type="GO" id="GO:0034045">
    <property type="term" value="C:phagophore assembly site membrane"/>
    <property type="evidence" value="ECO:0007669"/>
    <property type="project" value="UniProtKB-SubCell"/>
</dbReference>
<dbReference type="Proteomes" id="UP000605846">
    <property type="component" value="Unassembled WGS sequence"/>
</dbReference>
<evidence type="ECO:0000256" key="14">
    <source>
        <dbReference type="ARBA" id="ARBA00023128"/>
    </source>
</evidence>
<evidence type="ECO:0000256" key="4">
    <source>
        <dbReference type="ARBA" id="ARBA00004614"/>
    </source>
</evidence>
<evidence type="ECO:0000256" key="10">
    <source>
        <dbReference type="ARBA" id="ARBA00022927"/>
    </source>
</evidence>
<dbReference type="GO" id="GO:0030659">
    <property type="term" value="C:cytoplasmic vesicle membrane"/>
    <property type="evidence" value="ECO:0007669"/>
    <property type="project" value="UniProtKB-SubCell"/>
</dbReference>
<dbReference type="InterPro" id="IPR044865">
    <property type="entry name" value="MRH_dom"/>
</dbReference>
<sequence length="289" mass="32196">MRKCIWFVIAVCAFSNVLGAQPYCERGFKPKPDVDYELDLSKLNRLFEIKDVKKTQPAEETTEFQINPCDALTPPTDKQEEYCEPGTVGRVVYTFKDGKAVVPVVQPIAGEYQNSKLEPEFKVLSTEEDLSKTGSRYSLVLNGGRQNDQKYSAQITLECDESQDRNKEPAEPTIVTYQNNVLTIQWKTVFACAAKPGEKLPDNGNDQSSPADGGMSGVGIFFTTVGVLAAVYFIGGAIYNFKVYNARGLDLIPHRDFWLDLPYLIRDLIAHIVDSIMSHRRGSGGYVSV</sequence>
<keyword evidence="10" id="KW-0653">Protein transport</keyword>
<evidence type="ECO:0000256" key="1">
    <source>
        <dbReference type="ARBA" id="ARBA00004304"/>
    </source>
</evidence>
<gene>
    <name evidence="21" type="ORF">EC973_002389</name>
</gene>
<keyword evidence="14" id="KW-0496">Mitochondrion</keyword>
<name>A0A8H7EMX7_9FUNG</name>
<dbReference type="InterPro" id="IPR009011">
    <property type="entry name" value="Man6P_isomerase_rcpt-bd_dom_sf"/>
</dbReference>
<keyword evidence="7" id="KW-0813">Transport</keyword>
<organism evidence="21 22">
    <name type="scientific">Apophysomyces ossiformis</name>
    <dbReference type="NCBI Taxonomy" id="679940"/>
    <lineage>
        <taxon>Eukaryota</taxon>
        <taxon>Fungi</taxon>
        <taxon>Fungi incertae sedis</taxon>
        <taxon>Mucoromycota</taxon>
        <taxon>Mucoromycotina</taxon>
        <taxon>Mucoromycetes</taxon>
        <taxon>Mucorales</taxon>
        <taxon>Mucorineae</taxon>
        <taxon>Mucoraceae</taxon>
        <taxon>Apophysomyces</taxon>
    </lineage>
</organism>
<evidence type="ECO:0000256" key="5">
    <source>
        <dbReference type="ARBA" id="ARBA00005363"/>
    </source>
</evidence>
<feature type="domain" description="MRH" evidence="20">
    <location>
        <begin position="10"/>
        <end position="194"/>
    </location>
</feature>
<dbReference type="PROSITE" id="PS51914">
    <property type="entry name" value="MRH"/>
    <property type="match status" value="1"/>
</dbReference>
<evidence type="ECO:0000256" key="6">
    <source>
        <dbReference type="ARBA" id="ARBA00013776"/>
    </source>
</evidence>
<evidence type="ECO:0000313" key="21">
    <source>
        <dbReference type="EMBL" id="KAF7723055.1"/>
    </source>
</evidence>
<keyword evidence="11 18" id="KW-1133">Transmembrane helix</keyword>
<evidence type="ECO:0000259" key="20">
    <source>
        <dbReference type="PROSITE" id="PS51914"/>
    </source>
</evidence>
<evidence type="ECO:0000256" key="7">
    <source>
        <dbReference type="ARBA" id="ARBA00022448"/>
    </source>
</evidence>
<reference evidence="21" key="1">
    <citation type="submission" date="2020-01" db="EMBL/GenBank/DDBJ databases">
        <title>Genome Sequencing of Three Apophysomyces-Like Fungal Strains Confirms a Novel Fungal Genus in the Mucoromycota with divergent Burkholderia-like Endosymbiotic Bacteria.</title>
        <authorList>
            <person name="Stajich J.E."/>
            <person name="Macias A.M."/>
            <person name="Carter-House D."/>
            <person name="Lovett B."/>
            <person name="Kasson L.R."/>
            <person name="Berry K."/>
            <person name="Grigoriev I."/>
            <person name="Chang Y."/>
            <person name="Spatafora J."/>
            <person name="Kasson M.T."/>
        </authorList>
    </citation>
    <scope>NUCLEOTIDE SEQUENCE</scope>
    <source>
        <strain evidence="21">NRRL A-21654</strain>
    </source>
</reference>
<evidence type="ECO:0000256" key="15">
    <source>
        <dbReference type="ARBA" id="ARBA00023136"/>
    </source>
</evidence>
<dbReference type="GO" id="GO:0015031">
    <property type="term" value="P:protein transport"/>
    <property type="evidence" value="ECO:0007669"/>
    <property type="project" value="UniProtKB-KW"/>
</dbReference>
<feature type="chain" id="PRO_5034661576" description="Autophagy-related protein 27" evidence="19">
    <location>
        <begin position="20"/>
        <end position="289"/>
    </location>
</feature>
<evidence type="ECO:0000256" key="17">
    <source>
        <dbReference type="ARBA" id="ARBA00023329"/>
    </source>
</evidence>